<dbReference type="Gene3D" id="2.60.120.260">
    <property type="entry name" value="Galactose-binding domain-like"/>
    <property type="match status" value="1"/>
</dbReference>
<evidence type="ECO:0000313" key="4">
    <source>
        <dbReference type="EMBL" id="AUX40340.1"/>
    </source>
</evidence>
<dbReference type="Pfam" id="PF02057">
    <property type="entry name" value="Glyco_hydro_59"/>
    <property type="match status" value="1"/>
</dbReference>
<feature type="domain" description="Glycosyl hydrolase family 59 C-terminal lectin" evidence="3">
    <location>
        <begin position="613"/>
        <end position="798"/>
    </location>
</feature>
<gene>
    <name evidence="4" type="ORF">SOCE26_017400</name>
</gene>
<accession>A0A2L0EM34</accession>
<feature type="domain" description="Glycosyl hydrolase family 59 catalytic" evidence="2">
    <location>
        <begin position="74"/>
        <end position="399"/>
    </location>
</feature>
<dbReference type="PANTHER" id="PTHR15172:SF1">
    <property type="entry name" value="GALACTOCEREBROSIDASE"/>
    <property type="match status" value="1"/>
</dbReference>
<dbReference type="GO" id="GO:0004336">
    <property type="term" value="F:galactosylceramidase activity"/>
    <property type="evidence" value="ECO:0007669"/>
    <property type="project" value="InterPro"/>
</dbReference>
<organism evidence="4 5">
    <name type="scientific">Sorangium cellulosum</name>
    <name type="common">Polyangium cellulosum</name>
    <dbReference type="NCBI Taxonomy" id="56"/>
    <lineage>
        <taxon>Bacteria</taxon>
        <taxon>Pseudomonadati</taxon>
        <taxon>Myxococcota</taxon>
        <taxon>Polyangia</taxon>
        <taxon>Polyangiales</taxon>
        <taxon>Polyangiaceae</taxon>
        <taxon>Sorangium</taxon>
    </lineage>
</organism>
<dbReference type="InterPro" id="IPR049162">
    <property type="entry name" value="GH59_C"/>
</dbReference>
<protein>
    <submittedName>
        <fullName evidence="4">Sugar-binding protein</fullName>
    </submittedName>
</protein>
<dbReference type="Gene3D" id="2.60.120.560">
    <property type="entry name" value="Exo-inulinase, domain 1"/>
    <property type="match status" value="1"/>
</dbReference>
<evidence type="ECO:0000313" key="5">
    <source>
        <dbReference type="Proteomes" id="UP000238348"/>
    </source>
</evidence>
<dbReference type="AlphaFoldDB" id="A0A2L0EM34"/>
<dbReference type="InterPro" id="IPR013780">
    <property type="entry name" value="Glyco_hydro_b"/>
</dbReference>
<dbReference type="InterPro" id="IPR017853">
    <property type="entry name" value="GH"/>
</dbReference>
<evidence type="ECO:0000259" key="3">
    <source>
        <dbReference type="Pfam" id="PF21708"/>
    </source>
</evidence>
<dbReference type="PANTHER" id="PTHR15172">
    <property type="entry name" value="GALACTOCEREBROSIDASE"/>
    <property type="match status" value="1"/>
</dbReference>
<dbReference type="InterPro" id="IPR001286">
    <property type="entry name" value="Glyco_hydro_59"/>
</dbReference>
<dbReference type="Gene3D" id="3.20.20.80">
    <property type="entry name" value="Glycosidases"/>
    <property type="match status" value="1"/>
</dbReference>
<name>A0A2L0EM34_SORCE</name>
<sequence>MGGGIGTGGADGTSGSGDTGATGGSGASDGGGQAGSGGAITPVACEELTDVGSATTISLNGNNIQSGNTNGLTFKGFGVLSANGTSELLMDYKSEHPEQYAKLLKILFGGTRPIITHVKIEMGNDRNNSTGPDPATMRLASEAANVRRSPGFQLAADAKKVNPSLKVSILRWNAPGWANNNDKVYTWHKNTILAAYRNYGYMVDYVNPGLNERSPDLTWTMQYAARLKEDTAGFNNATEQALYNSIKIMISDEVGIGSFGGRMVSDSTLRNAVSAAGYHYNTDDDSAGNFKKLAEQFDKEVWNSEAQATFSNTAFRPNNNMKDPTVAGTGIGGINGPLEMGNTIIKGFVNSRRTHFIYQPAIGSFYEGGQYSFKELLSARDPWSGWIHYDAGLDILRHFSWFAKVGWENQDNTAGIWRVVPQSSYTGATGTNPVNGRNGTPSYMTLAAPDKRNFSTIFMNDSERTQTYKLQTANMDYTGSPPLELWETRAAAPGEPFNSNYMKYRCNMSADASGIYTIKVDPYSILTATTLANSGDAEYNQPLPVEGARTVLDTNANGSAQDTSDKTLYADNFDYSAKTVPVIGSGGQITGTESYITSRGGPQSTIPRYACDRNGAFEAYLPSSSSNYILRQQVDRPTMGLGGTWNEGNPITGIGDNRWLNYKASVDVSFENNSTQSGNNYAAIGARQQGGDSSHYMNGTPYFLKFWFDGGWQLLVDGMPVASGNVANGSGGVTIDGFNAAYNAWHNIAIQAVENKVTAFLDGVTLATYTDPKPRLSGRIDLASGYYFTRFDNLKVETVDGYAPYYSELLDDLEMSDLASVPAPKLVYGGAWAHENGKGMYNYQRSLSTSRGNGSTLEYTFTGTGLDILGPNNGSAKLEVTVDGRVVNSSASTMASKELYQTFSLRGLAHGAHTVRVNVVGGTLVVDAVAVVL</sequence>
<feature type="region of interest" description="Disordered" evidence="1">
    <location>
        <begin position="1"/>
        <end position="38"/>
    </location>
</feature>
<dbReference type="SUPFAM" id="SSF51445">
    <property type="entry name" value="(Trans)glycosidases"/>
    <property type="match status" value="1"/>
</dbReference>
<dbReference type="Pfam" id="PF21708">
    <property type="entry name" value="Glyco_hydro_59_C"/>
    <property type="match status" value="1"/>
</dbReference>
<dbReference type="Proteomes" id="UP000238348">
    <property type="component" value="Chromosome"/>
</dbReference>
<dbReference type="Gene3D" id="2.60.40.1180">
    <property type="entry name" value="Golgi alpha-mannosidase II"/>
    <property type="match status" value="1"/>
</dbReference>
<reference evidence="4 5" key="1">
    <citation type="submission" date="2015-09" db="EMBL/GenBank/DDBJ databases">
        <title>Sorangium comparison.</title>
        <authorList>
            <person name="Zaburannyi N."/>
            <person name="Bunk B."/>
            <person name="Overmann J."/>
            <person name="Mueller R."/>
        </authorList>
    </citation>
    <scope>NUCLEOTIDE SEQUENCE [LARGE SCALE GENOMIC DNA]</scope>
    <source>
        <strain evidence="4 5">So ce26</strain>
    </source>
</reference>
<dbReference type="EMBL" id="CP012673">
    <property type="protein sequence ID" value="AUX40340.1"/>
    <property type="molecule type" value="Genomic_DNA"/>
</dbReference>
<dbReference type="GO" id="GO:0006683">
    <property type="term" value="P:galactosylceramide catabolic process"/>
    <property type="evidence" value="ECO:0007669"/>
    <property type="project" value="InterPro"/>
</dbReference>
<proteinExistence type="predicted"/>
<evidence type="ECO:0000256" key="1">
    <source>
        <dbReference type="SAM" id="MobiDB-lite"/>
    </source>
</evidence>
<dbReference type="GO" id="GO:0016020">
    <property type="term" value="C:membrane"/>
    <property type="evidence" value="ECO:0007669"/>
    <property type="project" value="GOC"/>
</dbReference>
<evidence type="ECO:0000259" key="2">
    <source>
        <dbReference type="Pfam" id="PF02057"/>
    </source>
</evidence>
<dbReference type="InterPro" id="IPR049161">
    <property type="entry name" value="GH59_cat"/>
</dbReference>
<dbReference type="GO" id="GO:0005764">
    <property type="term" value="C:lysosome"/>
    <property type="evidence" value="ECO:0007669"/>
    <property type="project" value="TreeGrafter"/>
</dbReference>